<reference evidence="2 3" key="1">
    <citation type="submission" date="2023-05" db="EMBL/GenBank/DDBJ databases">
        <title>Draft genome of Paenibacillus sp. CCS26.</title>
        <authorList>
            <person name="Akita H."/>
            <person name="Shinto Y."/>
            <person name="Kimura Z."/>
        </authorList>
    </citation>
    <scope>NUCLEOTIDE SEQUENCE [LARGE SCALE GENOMIC DNA]</scope>
    <source>
        <strain evidence="2 3">CCS26</strain>
    </source>
</reference>
<keyword evidence="3" id="KW-1185">Reference proteome</keyword>
<dbReference type="InterPro" id="IPR002575">
    <property type="entry name" value="Aminoglycoside_PTrfase"/>
</dbReference>
<dbReference type="RefSeq" id="WP_317978834.1">
    <property type="nucleotide sequence ID" value="NZ_BTCL01000002.1"/>
</dbReference>
<feature type="domain" description="Aminoglycoside phosphotransferase" evidence="1">
    <location>
        <begin position="6"/>
        <end position="128"/>
    </location>
</feature>
<proteinExistence type="predicted"/>
<name>A0ABQ6NER3_9BACL</name>
<dbReference type="Proteomes" id="UP001285921">
    <property type="component" value="Unassembled WGS sequence"/>
</dbReference>
<organism evidence="2 3">
    <name type="scientific">Paenibacillus glycanilyticus</name>
    <dbReference type="NCBI Taxonomy" id="126569"/>
    <lineage>
        <taxon>Bacteria</taxon>
        <taxon>Bacillati</taxon>
        <taxon>Bacillota</taxon>
        <taxon>Bacilli</taxon>
        <taxon>Bacillales</taxon>
        <taxon>Paenibacillaceae</taxon>
        <taxon>Paenibacillus</taxon>
    </lineage>
</organism>
<gene>
    <name evidence="2" type="ORF">PghCCS26_07180</name>
</gene>
<dbReference type="Pfam" id="PF01636">
    <property type="entry name" value="APH"/>
    <property type="match status" value="1"/>
</dbReference>
<accession>A0ABQ6NER3</accession>
<sequence length="136" mass="15175">MTAGQLIGKGMTAEVYEWGEGQVVKLYYGNIPKDWLQYETEIGTAVYKAGVPAPEVFGQVEVDGRSGLVYEKIAGPSLLALMLHDMDKAEHYSTLLAQLHADIHRCRASRLPRQKDRMAMFVRQSAAFLGDRVSRC</sequence>
<dbReference type="SUPFAM" id="SSF56112">
    <property type="entry name" value="Protein kinase-like (PK-like)"/>
    <property type="match status" value="1"/>
</dbReference>
<comment type="caution">
    <text evidence="2">The sequence shown here is derived from an EMBL/GenBank/DDBJ whole genome shotgun (WGS) entry which is preliminary data.</text>
</comment>
<protein>
    <recommendedName>
        <fullName evidence="1">Aminoglycoside phosphotransferase domain-containing protein</fullName>
    </recommendedName>
</protein>
<dbReference type="EMBL" id="BTCL01000002">
    <property type="protein sequence ID" value="GMK43591.1"/>
    <property type="molecule type" value="Genomic_DNA"/>
</dbReference>
<evidence type="ECO:0000313" key="3">
    <source>
        <dbReference type="Proteomes" id="UP001285921"/>
    </source>
</evidence>
<evidence type="ECO:0000313" key="2">
    <source>
        <dbReference type="EMBL" id="GMK43591.1"/>
    </source>
</evidence>
<evidence type="ECO:0000259" key="1">
    <source>
        <dbReference type="Pfam" id="PF01636"/>
    </source>
</evidence>
<dbReference type="InterPro" id="IPR011009">
    <property type="entry name" value="Kinase-like_dom_sf"/>
</dbReference>